<dbReference type="Pfam" id="PF24924">
    <property type="entry name" value="DUF7745"/>
    <property type="match status" value="1"/>
</dbReference>
<proteinExistence type="predicted"/>
<accession>A0A9D4YEJ1</accession>
<gene>
    <name evidence="2" type="ORF">KIW84_023582</name>
</gene>
<dbReference type="Gramene" id="Psat02G0358200-T1">
    <property type="protein sequence ID" value="KAI5437517.1"/>
    <property type="gene ID" value="KIW84_023582"/>
</dbReference>
<protein>
    <recommendedName>
        <fullName evidence="1">DUF7745 domain-containing protein</fullName>
    </recommendedName>
</protein>
<sequence>MRRDTVLYSDFFHFYTPGLLHMCSSLTHPLVICLVKSGLRLWCPWQERMLLGKPEDKLEKMVLHGMGAGNPALLHKIFWAWEKIHIEGTELGKKNYIAKEPYRQWVLERVKFVKLPFSI</sequence>
<dbReference type="Proteomes" id="UP001058974">
    <property type="component" value="Chromosome 2"/>
</dbReference>
<keyword evidence="3" id="KW-1185">Reference proteome</keyword>
<evidence type="ECO:0000259" key="1">
    <source>
        <dbReference type="Pfam" id="PF24924"/>
    </source>
</evidence>
<reference evidence="2 3" key="1">
    <citation type="journal article" date="2022" name="Nat. Genet.">
        <title>Improved pea reference genome and pan-genome highlight genomic features and evolutionary characteristics.</title>
        <authorList>
            <person name="Yang T."/>
            <person name="Liu R."/>
            <person name="Luo Y."/>
            <person name="Hu S."/>
            <person name="Wang D."/>
            <person name="Wang C."/>
            <person name="Pandey M.K."/>
            <person name="Ge S."/>
            <person name="Xu Q."/>
            <person name="Li N."/>
            <person name="Li G."/>
            <person name="Huang Y."/>
            <person name="Saxena R.K."/>
            <person name="Ji Y."/>
            <person name="Li M."/>
            <person name="Yan X."/>
            <person name="He Y."/>
            <person name="Liu Y."/>
            <person name="Wang X."/>
            <person name="Xiang C."/>
            <person name="Varshney R.K."/>
            <person name="Ding H."/>
            <person name="Gao S."/>
            <person name="Zong X."/>
        </authorList>
    </citation>
    <scope>NUCLEOTIDE SEQUENCE [LARGE SCALE GENOMIC DNA]</scope>
    <source>
        <strain evidence="2 3">cv. Zhongwan 6</strain>
    </source>
</reference>
<comment type="caution">
    <text evidence="2">The sequence shown here is derived from an EMBL/GenBank/DDBJ whole genome shotgun (WGS) entry which is preliminary data.</text>
</comment>
<dbReference type="EMBL" id="JAMSHJ010000002">
    <property type="protein sequence ID" value="KAI5437517.1"/>
    <property type="molecule type" value="Genomic_DNA"/>
</dbReference>
<organism evidence="2 3">
    <name type="scientific">Pisum sativum</name>
    <name type="common">Garden pea</name>
    <name type="synonym">Lathyrus oleraceus</name>
    <dbReference type="NCBI Taxonomy" id="3888"/>
    <lineage>
        <taxon>Eukaryota</taxon>
        <taxon>Viridiplantae</taxon>
        <taxon>Streptophyta</taxon>
        <taxon>Embryophyta</taxon>
        <taxon>Tracheophyta</taxon>
        <taxon>Spermatophyta</taxon>
        <taxon>Magnoliopsida</taxon>
        <taxon>eudicotyledons</taxon>
        <taxon>Gunneridae</taxon>
        <taxon>Pentapetalae</taxon>
        <taxon>rosids</taxon>
        <taxon>fabids</taxon>
        <taxon>Fabales</taxon>
        <taxon>Fabaceae</taxon>
        <taxon>Papilionoideae</taxon>
        <taxon>50 kb inversion clade</taxon>
        <taxon>NPAAA clade</taxon>
        <taxon>Hologalegina</taxon>
        <taxon>IRL clade</taxon>
        <taxon>Fabeae</taxon>
        <taxon>Lathyrus</taxon>
    </lineage>
</organism>
<feature type="domain" description="DUF7745" evidence="1">
    <location>
        <begin position="52"/>
        <end position="111"/>
    </location>
</feature>
<evidence type="ECO:0000313" key="2">
    <source>
        <dbReference type="EMBL" id="KAI5437517.1"/>
    </source>
</evidence>
<name>A0A9D4YEJ1_PEA</name>
<dbReference type="AlphaFoldDB" id="A0A9D4YEJ1"/>
<evidence type="ECO:0000313" key="3">
    <source>
        <dbReference type="Proteomes" id="UP001058974"/>
    </source>
</evidence>
<dbReference type="InterPro" id="IPR056647">
    <property type="entry name" value="DUF7745"/>
</dbReference>